<feature type="coiled-coil region" evidence="1">
    <location>
        <begin position="218"/>
        <end position="252"/>
    </location>
</feature>
<evidence type="ECO:0000256" key="1">
    <source>
        <dbReference type="SAM" id="Coils"/>
    </source>
</evidence>
<evidence type="ECO:0000256" key="2">
    <source>
        <dbReference type="SAM" id="MobiDB-lite"/>
    </source>
</evidence>
<dbReference type="PANTHER" id="PTHR31016">
    <property type="entry name" value="OS04G0228100 PROTEIN"/>
    <property type="match status" value="1"/>
</dbReference>
<evidence type="ECO:0000313" key="4">
    <source>
        <dbReference type="Proteomes" id="UP001165190"/>
    </source>
</evidence>
<dbReference type="OrthoDB" id="1924603at2759"/>
<feature type="region of interest" description="Disordered" evidence="2">
    <location>
        <begin position="338"/>
        <end position="387"/>
    </location>
</feature>
<evidence type="ECO:0000313" key="3">
    <source>
        <dbReference type="EMBL" id="GMI89900.1"/>
    </source>
</evidence>
<feature type="compositionally biased region" description="Basic and acidic residues" evidence="2">
    <location>
        <begin position="110"/>
        <end position="120"/>
    </location>
</feature>
<gene>
    <name evidence="3" type="ORF">HRI_002659300</name>
</gene>
<dbReference type="PANTHER" id="PTHR31016:SF20">
    <property type="entry name" value="HEAT-INDUCIBLE TRANSCRIPTION REPRESSOR-RELATED"/>
    <property type="match status" value="1"/>
</dbReference>
<keyword evidence="4" id="KW-1185">Reference proteome</keyword>
<protein>
    <submittedName>
        <fullName evidence="3">Uncharacterized protein</fullName>
    </submittedName>
</protein>
<name>A0A9W7M919_HIBTR</name>
<proteinExistence type="predicted"/>
<comment type="caution">
    <text evidence="3">The sequence shown here is derived from an EMBL/GenBank/DDBJ whole genome shotgun (WGS) entry which is preliminary data.</text>
</comment>
<feature type="compositionally biased region" description="Polar residues" evidence="2">
    <location>
        <begin position="94"/>
        <end position="109"/>
    </location>
</feature>
<sequence>MAYRRRHGITRSATFKEEVDHSPVAADDDDNFKPKALTSSLSFSATSKGFNAFEDNESKGFWGVLAQKAKAILEEDDDLSKTHETETPCGVGSSPMSDASTTLHGQQNQRRTEGLGRIESPRMQRGLDKLNTSLNHIGDTFEKAIEEGRTIAEKNTHEIIQEARNLKIQRKGSSPRAENPVVGLNSTLQQPTQLQIRTKNQNQIRASRDVAMATASKAKLLLRELNSVKADYAFAKERCAQLEEENKLLRECREKGDNPADDDLIRVQLESLLAEKARLAHENTIYAKENQFLRAVVEYHQLSMRDVVYLDEGGEEDTEVEYPISLDYSKMFCESPWSPTEVAGLSPPSLASTSSKEGSIPPQEADDASNSAPNHGRETPPPVSSGV</sequence>
<feature type="region of interest" description="Disordered" evidence="2">
    <location>
        <begin position="1"/>
        <end position="33"/>
    </location>
</feature>
<reference evidence="3" key="1">
    <citation type="submission" date="2023-05" db="EMBL/GenBank/DDBJ databases">
        <title>Genome and transcriptome analyses reveal genes involved in the formation of fine ridges on petal epidermal cells in Hibiscus trionum.</title>
        <authorList>
            <person name="Koshimizu S."/>
            <person name="Masuda S."/>
            <person name="Ishii T."/>
            <person name="Shirasu K."/>
            <person name="Hoshino A."/>
            <person name="Arita M."/>
        </authorList>
    </citation>
    <scope>NUCLEOTIDE SEQUENCE</scope>
    <source>
        <strain evidence="3">Hamamatsu line</strain>
    </source>
</reference>
<keyword evidence="1" id="KW-0175">Coiled coil</keyword>
<organism evidence="3 4">
    <name type="scientific">Hibiscus trionum</name>
    <name type="common">Flower of an hour</name>
    <dbReference type="NCBI Taxonomy" id="183268"/>
    <lineage>
        <taxon>Eukaryota</taxon>
        <taxon>Viridiplantae</taxon>
        <taxon>Streptophyta</taxon>
        <taxon>Embryophyta</taxon>
        <taxon>Tracheophyta</taxon>
        <taxon>Spermatophyta</taxon>
        <taxon>Magnoliopsida</taxon>
        <taxon>eudicotyledons</taxon>
        <taxon>Gunneridae</taxon>
        <taxon>Pentapetalae</taxon>
        <taxon>rosids</taxon>
        <taxon>malvids</taxon>
        <taxon>Malvales</taxon>
        <taxon>Malvaceae</taxon>
        <taxon>Malvoideae</taxon>
        <taxon>Hibiscus</taxon>
    </lineage>
</organism>
<dbReference type="Proteomes" id="UP001165190">
    <property type="component" value="Unassembled WGS sequence"/>
</dbReference>
<dbReference type="AlphaFoldDB" id="A0A9W7M919"/>
<dbReference type="EMBL" id="BSYR01000023">
    <property type="protein sequence ID" value="GMI89900.1"/>
    <property type="molecule type" value="Genomic_DNA"/>
</dbReference>
<feature type="region of interest" description="Disordered" evidence="2">
    <location>
        <begin position="76"/>
        <end position="120"/>
    </location>
</feature>
<accession>A0A9W7M919</accession>